<accession>A0A4R5DE91</accession>
<feature type="transmembrane region" description="Helical" evidence="1">
    <location>
        <begin position="57"/>
        <end position="76"/>
    </location>
</feature>
<sequence length="178" mass="20884">MENQYEVPDNLEIDEAVEPQEVISLNKFVILCILTFGLYQIWWIYKAWRFFQQKDRLDIMPAARTIFSIIFLNSLFKRILSFAREKDYEEDYTSELLVAGFIIFNIMARLPDFYWLVSVLGVIFLIQPFKAFNYARVNASDLIVTERTSFSGRHIVLIVLGSIMWILVLIGLFFGVES</sequence>
<reference evidence="2 3" key="1">
    <citation type="submission" date="2019-03" db="EMBL/GenBank/DDBJ databases">
        <title>Dyadobacter AR-3-6 sp. nov., isolated from arctic soil.</title>
        <authorList>
            <person name="Chaudhary D.K."/>
        </authorList>
    </citation>
    <scope>NUCLEOTIDE SEQUENCE [LARGE SCALE GENOMIC DNA]</scope>
    <source>
        <strain evidence="2 3">AR-3-6</strain>
    </source>
</reference>
<dbReference type="EMBL" id="SMFL01000010">
    <property type="protein sequence ID" value="TDE12109.1"/>
    <property type="molecule type" value="Genomic_DNA"/>
</dbReference>
<keyword evidence="1" id="KW-1133">Transmembrane helix</keyword>
<keyword evidence="1" id="KW-0812">Transmembrane</keyword>
<evidence type="ECO:0008006" key="4">
    <source>
        <dbReference type="Google" id="ProtNLM"/>
    </source>
</evidence>
<feature type="transmembrane region" description="Helical" evidence="1">
    <location>
        <begin position="96"/>
        <end position="126"/>
    </location>
</feature>
<proteinExistence type="predicted"/>
<evidence type="ECO:0000313" key="2">
    <source>
        <dbReference type="EMBL" id="TDE12109.1"/>
    </source>
</evidence>
<feature type="transmembrane region" description="Helical" evidence="1">
    <location>
        <begin position="28"/>
        <end position="45"/>
    </location>
</feature>
<dbReference type="AlphaFoldDB" id="A0A4R5DE91"/>
<evidence type="ECO:0000256" key="1">
    <source>
        <dbReference type="SAM" id="Phobius"/>
    </source>
</evidence>
<name>A0A4R5DE91_9BACT</name>
<protein>
    <recommendedName>
        <fullName evidence="4">DUF4234 domain-containing protein</fullName>
    </recommendedName>
</protein>
<comment type="caution">
    <text evidence="2">The sequence shown here is derived from an EMBL/GenBank/DDBJ whole genome shotgun (WGS) entry which is preliminary data.</text>
</comment>
<feature type="transmembrane region" description="Helical" evidence="1">
    <location>
        <begin position="155"/>
        <end position="176"/>
    </location>
</feature>
<keyword evidence="1" id="KW-0472">Membrane</keyword>
<evidence type="ECO:0000313" key="3">
    <source>
        <dbReference type="Proteomes" id="UP000294850"/>
    </source>
</evidence>
<gene>
    <name evidence="2" type="ORF">E0F88_23990</name>
</gene>
<dbReference type="OrthoDB" id="8750132at2"/>
<keyword evidence="3" id="KW-1185">Reference proteome</keyword>
<dbReference type="Proteomes" id="UP000294850">
    <property type="component" value="Unassembled WGS sequence"/>
</dbReference>
<organism evidence="2 3">
    <name type="scientific">Dyadobacter psychrotolerans</name>
    <dbReference type="NCBI Taxonomy" id="2541721"/>
    <lineage>
        <taxon>Bacteria</taxon>
        <taxon>Pseudomonadati</taxon>
        <taxon>Bacteroidota</taxon>
        <taxon>Cytophagia</taxon>
        <taxon>Cytophagales</taxon>
        <taxon>Spirosomataceae</taxon>
        <taxon>Dyadobacter</taxon>
    </lineage>
</organism>
<dbReference type="RefSeq" id="WP_131960819.1">
    <property type="nucleotide sequence ID" value="NZ_SMFL01000010.1"/>
</dbReference>